<evidence type="ECO:0000313" key="2">
    <source>
        <dbReference type="Proteomes" id="UP000789702"/>
    </source>
</evidence>
<feature type="non-terminal residue" evidence="1">
    <location>
        <position position="1"/>
    </location>
</feature>
<keyword evidence="2" id="KW-1185">Reference proteome</keyword>
<proteinExistence type="predicted"/>
<gene>
    <name evidence="1" type="ORF">DHETER_LOCUS11841</name>
</gene>
<sequence>LPNLPLFTQIFHHAETQSKQIPAIIDVKAGTSHSYRHLVSDIIELRKQLLKNAGTSIEDLNEARVAFLCPNGYDYVVSQWSVWSAGGIAVPLCITHPPSELLYVLNDSQSTIMIAHSDFQEKVNNIAREAGIKKVIIVCDKDKKYSQYDGTNFKPPSLIPMDDSRRAMIIYTSGTTGKPKGVVTTHANINAQVKSLVDAWRWNDKDKILHVLPLHHLHGILNALTCGLYAGATIEMIPKFDAAAVWNRWMKPDNDLSLFMAFRLMVSGSSALPTPIRNSWKEISNGVVLLERYGMTEIGMA</sequence>
<reference evidence="1" key="1">
    <citation type="submission" date="2021-06" db="EMBL/GenBank/DDBJ databases">
        <authorList>
            <person name="Kallberg Y."/>
            <person name="Tangrot J."/>
            <person name="Rosling A."/>
        </authorList>
    </citation>
    <scope>NUCLEOTIDE SEQUENCE</scope>
    <source>
        <strain evidence="1">IL203A</strain>
    </source>
</reference>
<dbReference type="EMBL" id="CAJVPU010027189">
    <property type="protein sequence ID" value="CAG8702742.1"/>
    <property type="molecule type" value="Genomic_DNA"/>
</dbReference>
<feature type="non-terminal residue" evidence="1">
    <location>
        <position position="301"/>
    </location>
</feature>
<organism evidence="1 2">
    <name type="scientific">Dentiscutata heterogama</name>
    <dbReference type="NCBI Taxonomy" id="1316150"/>
    <lineage>
        <taxon>Eukaryota</taxon>
        <taxon>Fungi</taxon>
        <taxon>Fungi incertae sedis</taxon>
        <taxon>Mucoromycota</taxon>
        <taxon>Glomeromycotina</taxon>
        <taxon>Glomeromycetes</taxon>
        <taxon>Diversisporales</taxon>
        <taxon>Gigasporaceae</taxon>
        <taxon>Dentiscutata</taxon>
    </lineage>
</organism>
<dbReference type="Proteomes" id="UP000789702">
    <property type="component" value="Unassembled WGS sequence"/>
</dbReference>
<evidence type="ECO:0000313" key="1">
    <source>
        <dbReference type="EMBL" id="CAG8702742.1"/>
    </source>
</evidence>
<comment type="caution">
    <text evidence="1">The sequence shown here is derived from an EMBL/GenBank/DDBJ whole genome shotgun (WGS) entry which is preliminary data.</text>
</comment>
<accession>A0ACA9PDA6</accession>
<name>A0ACA9PDA6_9GLOM</name>
<protein>
    <submittedName>
        <fullName evidence="1">7242_t:CDS:1</fullName>
    </submittedName>
</protein>